<dbReference type="Pfam" id="PF11917">
    <property type="entry name" value="DUF3435"/>
    <property type="match status" value="1"/>
</dbReference>
<organism evidence="2 3">
    <name type="scientific">Tolypocladium ophioglossoides (strain CBS 100239)</name>
    <name type="common">Snaketongue truffleclub</name>
    <name type="synonym">Elaphocordyceps ophioglossoides</name>
    <dbReference type="NCBI Taxonomy" id="1163406"/>
    <lineage>
        <taxon>Eukaryota</taxon>
        <taxon>Fungi</taxon>
        <taxon>Dikarya</taxon>
        <taxon>Ascomycota</taxon>
        <taxon>Pezizomycotina</taxon>
        <taxon>Sordariomycetes</taxon>
        <taxon>Hypocreomycetidae</taxon>
        <taxon>Hypocreales</taxon>
        <taxon>Ophiocordycipitaceae</taxon>
        <taxon>Tolypocladium</taxon>
    </lineage>
</organism>
<sequence>MEVFFRHHKGADNKPKPAPSSLAKIPSSTIFLFRENPLPIICPISHILARAIRDDAIEVDGFRHAAPFFSTYIRKQATKVNWKPSALKTPVFRRSVRTTVGGWVKSETEPMKYSTYAFYLDRIGTDLGSEEKWTSYCLRRGNANAIIGVAPDSVVDQVMRQDPMTGCLANAYLNRRVGFNTDPSADGLTRAFTHISIRCNPEVLKEIPKAEMDNLPPDPDVVNLTVQVKHMAIQIRQEHGFIKYAPKQVKENYEQLRRDLRNAKKAFRDNMTKEYQEACRRRMHNEELERQLSGMAIDEQAEPTLQHHLEERTRLQALLCDFSTDMCLRDITDRKVRAIDLMVLLASRREIRQPRQPRLSPPCESNSREICPDVKPLPKMEEIPLILGKAQCIYCVGDEQLPYMDRLRTFNRVSYMMDHVEKVHLRHEPERARFVCRHP</sequence>
<proteinExistence type="predicted"/>
<dbReference type="OrthoDB" id="4485682at2759"/>
<reference evidence="2 3" key="1">
    <citation type="journal article" date="2015" name="BMC Genomics">
        <title>The genome of the truffle-parasite Tolypocladium ophioglossoides and the evolution of antifungal peptaibiotics.</title>
        <authorList>
            <person name="Quandt C.A."/>
            <person name="Bushley K.E."/>
            <person name="Spatafora J.W."/>
        </authorList>
    </citation>
    <scope>NUCLEOTIDE SEQUENCE [LARGE SCALE GENOMIC DNA]</scope>
    <source>
        <strain evidence="2 3">CBS 100239</strain>
    </source>
</reference>
<accession>A0A0L0N428</accession>
<dbReference type="STRING" id="1163406.A0A0L0N428"/>
<evidence type="ECO:0000313" key="2">
    <source>
        <dbReference type="EMBL" id="KND88769.1"/>
    </source>
</evidence>
<gene>
    <name evidence="2" type="ORF">TOPH_06521</name>
</gene>
<keyword evidence="3" id="KW-1185">Reference proteome</keyword>
<comment type="caution">
    <text evidence="2">The sequence shown here is derived from an EMBL/GenBank/DDBJ whole genome shotgun (WGS) entry which is preliminary data.</text>
</comment>
<evidence type="ECO:0000313" key="3">
    <source>
        <dbReference type="Proteomes" id="UP000036947"/>
    </source>
</evidence>
<dbReference type="EMBL" id="LFRF01000023">
    <property type="protein sequence ID" value="KND88769.1"/>
    <property type="molecule type" value="Genomic_DNA"/>
</dbReference>
<dbReference type="InterPro" id="IPR021842">
    <property type="entry name" value="DUF3435"/>
</dbReference>
<name>A0A0L0N428_TOLOC</name>
<evidence type="ECO:0008006" key="4">
    <source>
        <dbReference type="Google" id="ProtNLM"/>
    </source>
</evidence>
<evidence type="ECO:0000256" key="1">
    <source>
        <dbReference type="SAM" id="MobiDB-lite"/>
    </source>
</evidence>
<feature type="region of interest" description="Disordered" evidence="1">
    <location>
        <begin position="1"/>
        <end position="20"/>
    </location>
</feature>
<dbReference type="PANTHER" id="PTHR37535:SF4">
    <property type="entry name" value="FLUG DOMAIN-CONTAINING PROTEIN"/>
    <property type="match status" value="1"/>
</dbReference>
<protein>
    <recommendedName>
        <fullName evidence="4">FluG domain-containing protein</fullName>
    </recommendedName>
</protein>
<dbReference type="AlphaFoldDB" id="A0A0L0N428"/>
<dbReference type="PANTHER" id="PTHR37535">
    <property type="entry name" value="FLUG DOMAIN PROTEIN"/>
    <property type="match status" value="1"/>
</dbReference>
<dbReference type="Proteomes" id="UP000036947">
    <property type="component" value="Unassembled WGS sequence"/>
</dbReference>